<comment type="caution">
    <text evidence="1">The sequence shown here is derived from an EMBL/GenBank/DDBJ whole genome shotgun (WGS) entry which is preliminary data.</text>
</comment>
<protein>
    <recommendedName>
        <fullName evidence="3">MG2 domain-containing protein</fullName>
    </recommendedName>
</protein>
<sequence>MMRKTILQYITVLLLLINCFSGIVVAQEKVLITTDRDNYIVGEDLWFNVGVYQLDSHAYSDLSKIVYVELLNQKNIPVFQCKCNTKKASMQSRIILPDSISTGNYNIRAYTRWMKNKDVSLFATKSISIINPFAQDFNDNKVKYYSKDTIFTYPESGYLYPGVENKILIRSVDKFGVNKKIKGKIVEENGKEIKVFSTNEKGSGIIYFRPEKNKKYLFVYDHKTTQFPDIEVKDSYLKLENEGIDYYKFKIYGNFKSLKCVDIVSKDGALVKRYQIPENGLVNVSVKTLENNKLFALLLDQNKEIIASRAFYPKAKKSIDYIALKKSKKTYGIRELVNLKLDAFDNFEELSVSVVKKCLLKDQNKKLITNDDLLAAKSPNFIGYSKDFLLPELEGEIITGRITNSLSKEPIVDEEFVLNFVTPIPELKVVTTDSSGRFRFIVDRYGAEEMVIQPLKDDSTLMNYNVWLDNTYSQVYNDSSVLPFGLDSLRAKGMNEAVINTQINAVYNSHIKDVAFADSIGKTDAFYGKPNHTTIVDKYIELPTVEELVRELVPLTVVRKKAGSYYFKVMGDFSNDLYKGRTLTFWDGVLLKNIDEIIKLSPLKVKKVEVVNSKFFLQHVDFGYLLSFTTKEGNMADIEFDSRIFRQIHKGYVNSYRFKGPSYLTQNEKKSRLPDFRNTLYFNTFNKQDLLEPLNINFYTSDEETEFTIIIKGINKFGQVEESREDFVVSDRK</sequence>
<evidence type="ECO:0000313" key="2">
    <source>
        <dbReference type="Proteomes" id="UP000732105"/>
    </source>
</evidence>
<dbReference type="Proteomes" id="UP000732105">
    <property type="component" value="Unassembled WGS sequence"/>
</dbReference>
<evidence type="ECO:0008006" key="3">
    <source>
        <dbReference type="Google" id="ProtNLM"/>
    </source>
</evidence>
<proteinExistence type="predicted"/>
<gene>
    <name evidence="1" type="ORF">ELS83_10585</name>
</gene>
<accession>A0ABX1WWK0</accession>
<dbReference type="EMBL" id="RZNH01000015">
    <property type="protein sequence ID" value="NOU60274.1"/>
    <property type="molecule type" value="Genomic_DNA"/>
</dbReference>
<evidence type="ECO:0000313" key="1">
    <source>
        <dbReference type="EMBL" id="NOU60274.1"/>
    </source>
</evidence>
<reference evidence="1 2" key="1">
    <citation type="submission" date="2018-12" db="EMBL/GenBank/DDBJ databases">
        <title>Marinifilum JC070 sp. nov., a marine bacterium isolated from Yongle Blue Hole in the South China Sea.</title>
        <authorList>
            <person name="Fu T."/>
        </authorList>
    </citation>
    <scope>NUCLEOTIDE SEQUENCE [LARGE SCALE GENOMIC DNA]</scope>
    <source>
        <strain evidence="1 2">JC070</strain>
    </source>
</reference>
<keyword evidence="2" id="KW-1185">Reference proteome</keyword>
<dbReference type="Gene3D" id="2.60.40.1930">
    <property type="match status" value="1"/>
</dbReference>
<name>A0ABX1WWK0_9BACT</name>
<organism evidence="1 2">
    <name type="scientific">Marinifilum caeruleilacunae</name>
    <dbReference type="NCBI Taxonomy" id="2499076"/>
    <lineage>
        <taxon>Bacteria</taxon>
        <taxon>Pseudomonadati</taxon>
        <taxon>Bacteroidota</taxon>
        <taxon>Bacteroidia</taxon>
        <taxon>Marinilabiliales</taxon>
        <taxon>Marinifilaceae</taxon>
    </lineage>
</organism>